<sequence length="139" mass="16119">MQWIELYAFGAVIGVLLSAALSPITFSYWHLIMVYPFAIIPILAGILRFLNNEPQVERRTVSTDTRFSRFVDRYTATRYIADVFTDNRKLRIMLVASFGYLLVLNMLASQDSFKYSYQSDYVSQVEAYLNQEQLQPKGH</sequence>
<keyword evidence="1" id="KW-1133">Transmembrane helix</keyword>
<reference evidence="2 3" key="2">
    <citation type="submission" date="2014-09" db="EMBL/GenBank/DDBJ databases">
        <authorList>
            <consortium name="NBRP consortium"/>
            <person name="Sawabe T."/>
            <person name="Meirelles P."/>
            <person name="Nakanishi M."/>
            <person name="Sayaka M."/>
            <person name="Hattori M."/>
            <person name="Ohkuma M."/>
        </authorList>
    </citation>
    <scope>NUCLEOTIDE SEQUENCE [LARGE SCALE GENOMIC DNA]</scope>
    <source>
        <strain evidence="2 3">JCM 19240</strain>
    </source>
</reference>
<evidence type="ECO:0000313" key="3">
    <source>
        <dbReference type="Proteomes" id="UP000029224"/>
    </source>
</evidence>
<dbReference type="SUPFAM" id="SSF103473">
    <property type="entry name" value="MFS general substrate transporter"/>
    <property type="match status" value="1"/>
</dbReference>
<comment type="caution">
    <text evidence="2">The sequence shown here is derived from an EMBL/GenBank/DDBJ whole genome shotgun (WGS) entry which is preliminary data.</text>
</comment>
<organism evidence="2 3">
    <name type="scientific">Vibrio maritimus</name>
    <dbReference type="NCBI Taxonomy" id="990268"/>
    <lineage>
        <taxon>Bacteria</taxon>
        <taxon>Pseudomonadati</taxon>
        <taxon>Pseudomonadota</taxon>
        <taxon>Gammaproteobacteria</taxon>
        <taxon>Vibrionales</taxon>
        <taxon>Vibrionaceae</taxon>
        <taxon>Vibrio</taxon>
    </lineage>
</organism>
<proteinExistence type="predicted"/>
<dbReference type="EMBL" id="BBMT01000018">
    <property type="protein sequence ID" value="GAL37586.1"/>
    <property type="molecule type" value="Genomic_DNA"/>
</dbReference>
<keyword evidence="1" id="KW-0472">Membrane</keyword>
<feature type="transmembrane region" description="Helical" evidence="1">
    <location>
        <begin position="32"/>
        <end position="50"/>
    </location>
</feature>
<dbReference type="InterPro" id="IPR036259">
    <property type="entry name" value="MFS_trans_sf"/>
</dbReference>
<evidence type="ECO:0000313" key="2">
    <source>
        <dbReference type="EMBL" id="GAL37586.1"/>
    </source>
</evidence>
<accession>A0A090TCG1</accession>
<keyword evidence="3" id="KW-1185">Reference proteome</keyword>
<dbReference type="Proteomes" id="UP000029224">
    <property type="component" value="Unassembled WGS sequence"/>
</dbReference>
<feature type="transmembrane region" description="Helical" evidence="1">
    <location>
        <begin position="7"/>
        <end position="26"/>
    </location>
</feature>
<dbReference type="AlphaFoldDB" id="A0A090TCG1"/>
<protein>
    <submittedName>
        <fullName evidence="2">Uncharacterized protein</fullName>
    </submittedName>
</protein>
<reference evidence="2 3" key="1">
    <citation type="submission" date="2014-09" db="EMBL/GenBank/DDBJ databases">
        <title>Vibrio maritimus JCM 19240. (C210) whole genome shotgun sequence.</title>
        <authorList>
            <person name="Sawabe T."/>
            <person name="Meirelles P."/>
            <person name="Nakanishi M."/>
            <person name="Sayaka M."/>
            <person name="Hattori M."/>
            <person name="Ohkuma M."/>
        </authorList>
    </citation>
    <scope>NUCLEOTIDE SEQUENCE [LARGE SCALE GENOMIC DNA]</scope>
    <source>
        <strain evidence="2 3">JCM 19240</strain>
    </source>
</reference>
<name>A0A090TCG1_9VIBR</name>
<keyword evidence="1" id="KW-0812">Transmembrane</keyword>
<gene>
    <name evidence="2" type="ORF">JCM19240_733</name>
</gene>
<evidence type="ECO:0000256" key="1">
    <source>
        <dbReference type="SAM" id="Phobius"/>
    </source>
</evidence>
<feature type="transmembrane region" description="Helical" evidence="1">
    <location>
        <begin position="90"/>
        <end position="108"/>
    </location>
</feature>